<dbReference type="GO" id="GO:0006950">
    <property type="term" value="P:response to stress"/>
    <property type="evidence" value="ECO:0007669"/>
    <property type="project" value="UniProtKB-ARBA"/>
</dbReference>
<evidence type="ECO:0000256" key="5">
    <source>
        <dbReference type="ARBA" id="ARBA00023125"/>
    </source>
</evidence>
<dbReference type="SUPFAM" id="SSF88946">
    <property type="entry name" value="Sigma2 domain of RNA polymerase sigma factors"/>
    <property type="match status" value="1"/>
</dbReference>
<evidence type="ECO:0000259" key="8">
    <source>
        <dbReference type="Pfam" id="PF04542"/>
    </source>
</evidence>
<reference evidence="10 11" key="1">
    <citation type="submission" date="2019-04" db="EMBL/GenBank/DDBJ databases">
        <title>Streptomyces oryziradicis sp. nov., a novel actinomycete isolated from rhizosphere soil of rice (Oryza sativa L.).</title>
        <authorList>
            <person name="Li C."/>
        </authorList>
    </citation>
    <scope>NUCLEOTIDE SEQUENCE [LARGE SCALE GENOMIC DNA]</scope>
    <source>
        <strain evidence="10 11">NEAU-C40</strain>
    </source>
</reference>
<dbReference type="PROSITE" id="PS01063">
    <property type="entry name" value="SIGMA70_ECF"/>
    <property type="match status" value="1"/>
</dbReference>
<evidence type="ECO:0000256" key="7">
    <source>
        <dbReference type="RuleBase" id="RU000716"/>
    </source>
</evidence>
<evidence type="ECO:0000256" key="4">
    <source>
        <dbReference type="ARBA" id="ARBA00023082"/>
    </source>
</evidence>
<keyword evidence="11" id="KW-1185">Reference proteome</keyword>
<keyword evidence="4 7" id="KW-0731">Sigma factor</keyword>
<evidence type="ECO:0000259" key="9">
    <source>
        <dbReference type="Pfam" id="PF08281"/>
    </source>
</evidence>
<evidence type="ECO:0000256" key="2">
    <source>
        <dbReference type="ARBA" id="ARBA00011344"/>
    </source>
</evidence>
<dbReference type="NCBIfam" id="TIGR02960">
    <property type="entry name" value="SigX5"/>
    <property type="match status" value="1"/>
</dbReference>
<dbReference type="Pfam" id="PF08281">
    <property type="entry name" value="Sigma70_r4_2"/>
    <property type="match status" value="1"/>
</dbReference>
<evidence type="ECO:0000313" key="11">
    <source>
        <dbReference type="Proteomes" id="UP000305778"/>
    </source>
</evidence>
<dbReference type="PANTHER" id="PTHR43133:SF65">
    <property type="entry name" value="ECF RNA POLYMERASE SIGMA FACTOR SIGG"/>
    <property type="match status" value="1"/>
</dbReference>
<dbReference type="InterPro" id="IPR013249">
    <property type="entry name" value="RNA_pol_sigma70_r4_t2"/>
</dbReference>
<dbReference type="InterPro" id="IPR007627">
    <property type="entry name" value="RNA_pol_sigma70_r2"/>
</dbReference>
<keyword evidence="6 7" id="KW-0804">Transcription</keyword>
<dbReference type="InterPro" id="IPR039425">
    <property type="entry name" value="RNA_pol_sigma-70-like"/>
</dbReference>
<comment type="caution">
    <text evidence="10">The sequence shown here is derived from an EMBL/GenBank/DDBJ whole genome shotgun (WGS) entry which is preliminary data.</text>
</comment>
<dbReference type="InterPro" id="IPR014305">
    <property type="entry name" value="RNA_pol_sigma-G_actinobac"/>
</dbReference>
<dbReference type="Gene3D" id="3.10.450.50">
    <property type="match status" value="1"/>
</dbReference>
<keyword evidence="5 7" id="KW-0238">DNA-binding</keyword>
<comment type="subunit">
    <text evidence="2">Interacts transiently with the RNA polymerase catalytic core formed by RpoA, RpoB, RpoC and RpoZ (2 alpha, 1 beta, 1 beta' and 1 omega subunit) to form the RNA polymerase holoenzyme that can initiate transcription.</text>
</comment>
<feature type="domain" description="RNA polymerase sigma factor 70 region 4 type 2" evidence="9">
    <location>
        <begin position="137"/>
        <end position="189"/>
    </location>
</feature>
<dbReference type="Gene3D" id="1.10.1740.10">
    <property type="match status" value="1"/>
</dbReference>
<dbReference type="SUPFAM" id="SSF88659">
    <property type="entry name" value="Sigma3 and sigma4 domains of RNA polymerase sigma factors"/>
    <property type="match status" value="1"/>
</dbReference>
<dbReference type="Pfam" id="PF04542">
    <property type="entry name" value="Sigma70_r2"/>
    <property type="match status" value="1"/>
</dbReference>
<dbReference type="RefSeq" id="WP_136728789.1">
    <property type="nucleotide sequence ID" value="NZ_SUMC01000061.1"/>
</dbReference>
<dbReference type="PANTHER" id="PTHR43133">
    <property type="entry name" value="RNA POLYMERASE ECF-TYPE SIGMA FACTO"/>
    <property type="match status" value="1"/>
</dbReference>
<dbReference type="AlphaFoldDB" id="A0A4U0S212"/>
<dbReference type="InterPro" id="IPR013325">
    <property type="entry name" value="RNA_pol_sigma_r2"/>
</dbReference>
<dbReference type="InterPro" id="IPR013324">
    <property type="entry name" value="RNA_pol_sigma_r3/r4-like"/>
</dbReference>
<dbReference type="InterPro" id="IPR000838">
    <property type="entry name" value="RNA_pol_sigma70_ECF_CS"/>
</dbReference>
<dbReference type="Gene3D" id="1.10.10.10">
    <property type="entry name" value="Winged helix-like DNA-binding domain superfamily/Winged helix DNA-binding domain"/>
    <property type="match status" value="1"/>
</dbReference>
<evidence type="ECO:0000256" key="1">
    <source>
        <dbReference type="ARBA" id="ARBA00010641"/>
    </source>
</evidence>
<dbReference type="EMBL" id="SUMC01000061">
    <property type="protein sequence ID" value="TKA02904.1"/>
    <property type="molecule type" value="Genomic_DNA"/>
</dbReference>
<dbReference type="Proteomes" id="UP000305778">
    <property type="component" value="Unassembled WGS sequence"/>
</dbReference>
<accession>A0A4U0S212</accession>
<name>A0A4U0S212_9ACTN</name>
<dbReference type="InterPro" id="IPR014284">
    <property type="entry name" value="RNA_pol_sigma-70_dom"/>
</dbReference>
<dbReference type="GO" id="GO:0003677">
    <property type="term" value="F:DNA binding"/>
    <property type="evidence" value="ECO:0007669"/>
    <property type="project" value="UniProtKB-KW"/>
</dbReference>
<keyword evidence="3 7" id="KW-0805">Transcription regulation</keyword>
<gene>
    <name evidence="10" type="ORF">FCI23_38355</name>
</gene>
<evidence type="ECO:0000256" key="6">
    <source>
        <dbReference type="ARBA" id="ARBA00023163"/>
    </source>
</evidence>
<dbReference type="NCBIfam" id="TIGR02937">
    <property type="entry name" value="sigma70-ECF"/>
    <property type="match status" value="1"/>
</dbReference>
<dbReference type="GO" id="GO:0006352">
    <property type="term" value="P:DNA-templated transcription initiation"/>
    <property type="evidence" value="ECO:0007669"/>
    <property type="project" value="InterPro"/>
</dbReference>
<dbReference type="InterPro" id="IPR036388">
    <property type="entry name" value="WH-like_DNA-bd_sf"/>
</dbReference>
<organism evidence="10 11">
    <name type="scientific">Actinacidiphila oryziradicis</name>
    <dbReference type="NCBI Taxonomy" id="2571141"/>
    <lineage>
        <taxon>Bacteria</taxon>
        <taxon>Bacillati</taxon>
        <taxon>Actinomycetota</taxon>
        <taxon>Actinomycetes</taxon>
        <taxon>Kitasatosporales</taxon>
        <taxon>Streptomycetaceae</taxon>
        <taxon>Actinacidiphila</taxon>
    </lineage>
</organism>
<comment type="similarity">
    <text evidence="1 7">Belongs to the sigma-70 factor family. ECF subfamily.</text>
</comment>
<evidence type="ECO:0000256" key="3">
    <source>
        <dbReference type="ARBA" id="ARBA00023015"/>
    </source>
</evidence>
<dbReference type="SUPFAM" id="SSF54427">
    <property type="entry name" value="NTF2-like"/>
    <property type="match status" value="1"/>
</dbReference>
<dbReference type="NCBIfam" id="NF006089">
    <property type="entry name" value="PRK08241.1"/>
    <property type="match status" value="1"/>
</dbReference>
<evidence type="ECO:0000313" key="10">
    <source>
        <dbReference type="EMBL" id="TKA02904.1"/>
    </source>
</evidence>
<dbReference type="InterPro" id="IPR032710">
    <property type="entry name" value="NTF2-like_dom_sf"/>
</dbReference>
<protein>
    <recommendedName>
        <fullName evidence="7">RNA polymerase sigma factor</fullName>
    </recommendedName>
</protein>
<dbReference type="OrthoDB" id="7376212at2"/>
<proteinExistence type="inferred from homology"/>
<feature type="domain" description="RNA polymerase sigma-70 region 2" evidence="8">
    <location>
        <begin position="17"/>
        <end position="82"/>
    </location>
</feature>
<dbReference type="GO" id="GO:0016987">
    <property type="term" value="F:sigma factor activity"/>
    <property type="evidence" value="ECO:0007669"/>
    <property type="project" value="UniProtKB-KW"/>
</dbReference>
<sequence>MSGEGNAAGGRFAELADPYRSELLAHCYRMVGSLHDAEDLVQETLLRAWRGYENFDGRSSLRTWLYRIATNTCLTALGSTHRRVLPSGLGTGTSDSEHADLRHLDNVSWLEPAPTSDLAGQADDPASVVALRDSTRLALVAAFQKLPARQRAVLMLVEVAGYTPAEVADLLGVTVTAVRSLLQRARATLASDAPVLERVVPTPDLDSGLLHRYLRAFESADIVALAELLVADVEYEMPPIPVWFLGRAAVLDHHIRRVFSCGRRALPTSANGYPALATYVETADGSFAAHGIQVIEPRDGLISRITVFLGHELFPNFGLPLSLRTSSSS</sequence>
<dbReference type="CDD" id="cd06171">
    <property type="entry name" value="Sigma70_r4"/>
    <property type="match status" value="1"/>
</dbReference>